<feature type="binding site" evidence="6">
    <location>
        <position position="77"/>
    </location>
    <ligand>
        <name>GTP</name>
        <dbReference type="ChEBI" id="CHEBI:37565"/>
    </ligand>
</feature>
<keyword evidence="7" id="KW-0479">Metal-binding</keyword>
<feature type="binding site" evidence="6">
    <location>
        <begin position="133"/>
        <end position="136"/>
    </location>
    <ligand>
        <name>GTP</name>
        <dbReference type="ChEBI" id="CHEBI:37565"/>
    </ligand>
</feature>
<feature type="binding site" evidence="7">
    <location>
        <position position="55"/>
    </location>
    <ligand>
        <name>Mg(2+)</name>
        <dbReference type="ChEBI" id="CHEBI:18420"/>
    </ligand>
</feature>
<comment type="caution">
    <text evidence="9">The sequence shown here is derived from an EMBL/GenBank/DDBJ whole genome shotgun (WGS) entry which is preliminary data.</text>
</comment>
<dbReference type="InterPro" id="IPR027417">
    <property type="entry name" value="P-loop_NTPase"/>
</dbReference>
<dbReference type="InterPro" id="IPR006689">
    <property type="entry name" value="Small_GTPase_ARF/SAR"/>
</dbReference>
<keyword evidence="5 6" id="KW-0342">GTP-binding</keyword>
<accession>A0A2P6VS71</accession>
<dbReference type="EMBL" id="LHPF02000001">
    <property type="protein sequence ID" value="PSC76932.1"/>
    <property type="molecule type" value="Genomic_DNA"/>
</dbReference>
<dbReference type="AlphaFoldDB" id="A0A2P6VS71"/>
<dbReference type="PROSITE" id="PS51417">
    <property type="entry name" value="ARF"/>
    <property type="match status" value="1"/>
</dbReference>
<dbReference type="PRINTS" id="PR00328">
    <property type="entry name" value="SAR1GTPBP"/>
</dbReference>
<dbReference type="Proteomes" id="UP000239649">
    <property type="component" value="Unassembled WGS sequence"/>
</dbReference>
<dbReference type="FunFam" id="3.40.50.300:FF:001166">
    <property type="entry name" value="ADP-ribosylation factor D"/>
    <property type="match status" value="1"/>
</dbReference>
<dbReference type="GO" id="GO:0003924">
    <property type="term" value="F:GTPase activity"/>
    <property type="evidence" value="ECO:0007669"/>
    <property type="project" value="InterPro"/>
</dbReference>
<keyword evidence="3 6" id="KW-0547">Nucleotide-binding</keyword>
<dbReference type="GO" id="GO:0034067">
    <property type="term" value="P:protein localization to Golgi apparatus"/>
    <property type="evidence" value="ECO:0007669"/>
    <property type="project" value="TreeGrafter"/>
</dbReference>
<dbReference type="Gene3D" id="3.40.50.300">
    <property type="entry name" value="P-loop containing nucleotide triphosphate hydrolases"/>
    <property type="match status" value="1"/>
</dbReference>
<name>A0A2P6VS71_9CHLO</name>
<dbReference type="PANTHER" id="PTHR45909">
    <property type="entry name" value="ADP-RIBOSYLATION FACTOR-RELATED PROTEIN 1"/>
    <property type="match status" value="1"/>
</dbReference>
<keyword evidence="4" id="KW-0931">ER-Golgi transport</keyword>
<evidence type="ECO:0000256" key="5">
    <source>
        <dbReference type="ARBA" id="ARBA00023134"/>
    </source>
</evidence>
<gene>
    <name evidence="9" type="primary">g160</name>
    <name evidence="9" type="ORF">C2E20_0160</name>
</gene>
<dbReference type="GO" id="GO:0005794">
    <property type="term" value="C:Golgi apparatus"/>
    <property type="evidence" value="ECO:0007669"/>
    <property type="project" value="TreeGrafter"/>
</dbReference>
<evidence type="ECO:0000256" key="8">
    <source>
        <dbReference type="RuleBase" id="RU003925"/>
    </source>
</evidence>
<evidence type="ECO:0000256" key="3">
    <source>
        <dbReference type="ARBA" id="ARBA00022741"/>
    </source>
</evidence>
<keyword evidence="4" id="KW-0813">Transport</keyword>
<dbReference type="GO" id="GO:0006886">
    <property type="term" value="P:intracellular protein transport"/>
    <property type="evidence" value="ECO:0007669"/>
    <property type="project" value="TreeGrafter"/>
</dbReference>
<dbReference type="SUPFAM" id="SSF52540">
    <property type="entry name" value="P-loop containing nucleoside triphosphate hydrolases"/>
    <property type="match status" value="1"/>
</dbReference>
<keyword evidence="2" id="KW-0519">Myristate</keyword>
<organism evidence="9 10">
    <name type="scientific">Micractinium conductrix</name>
    <dbReference type="NCBI Taxonomy" id="554055"/>
    <lineage>
        <taxon>Eukaryota</taxon>
        <taxon>Viridiplantae</taxon>
        <taxon>Chlorophyta</taxon>
        <taxon>core chlorophytes</taxon>
        <taxon>Trebouxiophyceae</taxon>
        <taxon>Chlorellales</taxon>
        <taxon>Chlorellaceae</taxon>
        <taxon>Chlorella clade</taxon>
        <taxon>Micractinium</taxon>
    </lineage>
</organism>
<keyword evidence="2" id="KW-0449">Lipoprotein</keyword>
<protein>
    <submittedName>
        <fullName evidence="9">ADP-ribosylation factor-related 1</fullName>
    </submittedName>
</protein>
<evidence type="ECO:0000256" key="1">
    <source>
        <dbReference type="ARBA" id="ARBA00010290"/>
    </source>
</evidence>
<reference evidence="9 10" key="1">
    <citation type="journal article" date="2018" name="Plant J.">
        <title>Genome sequences of Chlorella sorokiniana UTEX 1602 and Micractinium conductrix SAG 241.80: implications to maltose excretion by a green alga.</title>
        <authorList>
            <person name="Arriola M.B."/>
            <person name="Velmurugan N."/>
            <person name="Zhang Y."/>
            <person name="Plunkett M.H."/>
            <person name="Hondzo H."/>
            <person name="Barney B.M."/>
        </authorList>
    </citation>
    <scope>NUCLEOTIDE SEQUENCE [LARGE SCALE GENOMIC DNA]</scope>
    <source>
        <strain evidence="9 10">SAG 241.80</strain>
    </source>
</reference>
<comment type="similarity">
    <text evidence="1 8">Belongs to the small GTPase superfamily. Arf family.</text>
</comment>
<dbReference type="NCBIfam" id="TIGR00231">
    <property type="entry name" value="small_GTP"/>
    <property type="match status" value="1"/>
</dbReference>
<dbReference type="InterPro" id="IPR005225">
    <property type="entry name" value="Small_GTP-bd"/>
</dbReference>
<feature type="binding site" evidence="6">
    <location>
        <begin position="24"/>
        <end position="31"/>
    </location>
    <ligand>
        <name>GTP</name>
        <dbReference type="ChEBI" id="CHEBI:37565"/>
    </ligand>
</feature>
<proteinExistence type="inferred from homology"/>
<evidence type="ECO:0000256" key="6">
    <source>
        <dbReference type="PIRSR" id="PIRSR606689-1"/>
    </source>
</evidence>
<feature type="binding site" evidence="7">
    <location>
        <position position="31"/>
    </location>
    <ligand>
        <name>Mg(2+)</name>
        <dbReference type="ChEBI" id="CHEBI:18420"/>
    </ligand>
</feature>
<evidence type="ECO:0000313" key="9">
    <source>
        <dbReference type="EMBL" id="PSC76932.1"/>
    </source>
</evidence>
<evidence type="ECO:0000256" key="7">
    <source>
        <dbReference type="PIRSR" id="PIRSR606689-2"/>
    </source>
</evidence>
<dbReference type="SMART" id="SM00177">
    <property type="entry name" value="ARF"/>
    <property type="match status" value="1"/>
</dbReference>
<dbReference type="InterPro" id="IPR024156">
    <property type="entry name" value="Small_GTPase_ARF"/>
</dbReference>
<keyword evidence="7" id="KW-0460">Magnesium</keyword>
<dbReference type="GO" id="GO:0046872">
    <property type="term" value="F:metal ion binding"/>
    <property type="evidence" value="ECO:0007669"/>
    <property type="project" value="UniProtKB-KW"/>
</dbReference>
<dbReference type="STRING" id="554055.A0A2P6VS71"/>
<dbReference type="OrthoDB" id="414781at2759"/>
<dbReference type="GO" id="GO:0005525">
    <property type="term" value="F:GTP binding"/>
    <property type="evidence" value="ECO:0007669"/>
    <property type="project" value="UniProtKB-KW"/>
</dbReference>
<evidence type="ECO:0000256" key="4">
    <source>
        <dbReference type="ARBA" id="ARBA00022892"/>
    </source>
</evidence>
<dbReference type="SMART" id="SM00178">
    <property type="entry name" value="SAR"/>
    <property type="match status" value="1"/>
</dbReference>
<dbReference type="PANTHER" id="PTHR45909:SF1">
    <property type="entry name" value="ADP-RIBOSYLATION FACTOR-RELATED PROTEIN 1"/>
    <property type="match status" value="1"/>
</dbReference>
<sequence>MFSLLSGCFEYMLRKEELHVLIVGLDKAGKTTLLERLKSLYTDVAGLEPDRVLPTVGLNLAHFEALGTPLLCWDVGGAAGLRSIWSKYYGECHALVFCVDAADRERFEEAKAALDRTLGDRDLYGAPLLVLANKHDCEGAASPAEVAEAFGIGRLQDARPSSVQAITAHTGEGVKPAVHWLVEHIKKSQRPELIRRRMLSQ</sequence>
<dbReference type="Pfam" id="PF00025">
    <property type="entry name" value="Arf"/>
    <property type="match status" value="1"/>
</dbReference>
<evidence type="ECO:0000256" key="2">
    <source>
        <dbReference type="ARBA" id="ARBA00022707"/>
    </source>
</evidence>
<dbReference type="GO" id="GO:0043001">
    <property type="term" value="P:Golgi to plasma membrane protein transport"/>
    <property type="evidence" value="ECO:0007669"/>
    <property type="project" value="TreeGrafter"/>
</dbReference>
<evidence type="ECO:0000313" key="10">
    <source>
        <dbReference type="Proteomes" id="UP000239649"/>
    </source>
</evidence>
<keyword evidence="10" id="KW-1185">Reference proteome</keyword>